<accession>A0ACC0GMM3</accession>
<name>A0ACC0GMM3_9ERIC</name>
<dbReference type="EMBL" id="CM045766">
    <property type="protein sequence ID" value="KAI8002119.1"/>
    <property type="molecule type" value="Genomic_DNA"/>
</dbReference>
<gene>
    <name evidence="1" type="ORF">LOK49_LG08G00367</name>
</gene>
<proteinExistence type="predicted"/>
<organism evidence="1 2">
    <name type="scientific">Camellia lanceoleosa</name>
    <dbReference type="NCBI Taxonomy" id="1840588"/>
    <lineage>
        <taxon>Eukaryota</taxon>
        <taxon>Viridiplantae</taxon>
        <taxon>Streptophyta</taxon>
        <taxon>Embryophyta</taxon>
        <taxon>Tracheophyta</taxon>
        <taxon>Spermatophyta</taxon>
        <taxon>Magnoliopsida</taxon>
        <taxon>eudicotyledons</taxon>
        <taxon>Gunneridae</taxon>
        <taxon>Pentapetalae</taxon>
        <taxon>asterids</taxon>
        <taxon>Ericales</taxon>
        <taxon>Theaceae</taxon>
        <taxon>Camellia</taxon>
    </lineage>
</organism>
<evidence type="ECO:0000313" key="1">
    <source>
        <dbReference type="EMBL" id="KAI8002119.1"/>
    </source>
</evidence>
<evidence type="ECO:0000313" key="2">
    <source>
        <dbReference type="Proteomes" id="UP001060215"/>
    </source>
</evidence>
<dbReference type="Proteomes" id="UP001060215">
    <property type="component" value="Chromosome 9"/>
</dbReference>
<sequence>MGDEDGQFADNDPNSVFADARTIVMMKMTAEICQSRFERPGGVAGSSYYHNSKAKLDQLPLDVKAYDAWRVEIPGVNDDLNEKSIYNVASRTVGVRIQKAVNH</sequence>
<comment type="caution">
    <text evidence="1">The sequence shown here is derived from an EMBL/GenBank/DDBJ whole genome shotgun (WGS) entry which is preliminary data.</text>
</comment>
<keyword evidence="2" id="KW-1185">Reference proteome</keyword>
<reference evidence="1 2" key="1">
    <citation type="journal article" date="2022" name="Plant J.">
        <title>Chromosome-level genome of Camellia lanceoleosa provides a valuable resource for understanding genome evolution and self-incompatibility.</title>
        <authorList>
            <person name="Gong W."/>
            <person name="Xiao S."/>
            <person name="Wang L."/>
            <person name="Liao Z."/>
            <person name="Chang Y."/>
            <person name="Mo W."/>
            <person name="Hu G."/>
            <person name="Li W."/>
            <person name="Zhao G."/>
            <person name="Zhu H."/>
            <person name="Hu X."/>
            <person name="Ji K."/>
            <person name="Xiang X."/>
            <person name="Song Q."/>
            <person name="Yuan D."/>
            <person name="Jin S."/>
            <person name="Zhang L."/>
        </authorList>
    </citation>
    <scope>NUCLEOTIDE SEQUENCE [LARGE SCALE GENOMIC DNA]</scope>
    <source>
        <strain evidence="1">SQ_2022a</strain>
    </source>
</reference>
<protein>
    <submittedName>
        <fullName evidence="1">Uncharacterized protein</fullName>
    </submittedName>
</protein>